<name>A0A8X8XE09_SALSN</name>
<accession>A0A8X8XE09</accession>
<dbReference type="EMBL" id="PNBA02000010">
    <property type="protein sequence ID" value="KAG6411187.1"/>
    <property type="molecule type" value="Genomic_DNA"/>
</dbReference>
<evidence type="ECO:0000313" key="2">
    <source>
        <dbReference type="Proteomes" id="UP000298416"/>
    </source>
</evidence>
<evidence type="ECO:0000313" key="1">
    <source>
        <dbReference type="EMBL" id="KAG6411187.1"/>
    </source>
</evidence>
<reference evidence="1" key="1">
    <citation type="submission" date="2018-01" db="EMBL/GenBank/DDBJ databases">
        <authorList>
            <person name="Mao J.F."/>
        </authorList>
    </citation>
    <scope>NUCLEOTIDE SEQUENCE</scope>
    <source>
        <strain evidence="1">Huo1</strain>
        <tissue evidence="1">Leaf</tissue>
    </source>
</reference>
<gene>
    <name evidence="1" type="ORF">SASPL_129265</name>
</gene>
<dbReference type="AlphaFoldDB" id="A0A8X8XE09"/>
<sequence>MAARSSTPKAKSLSVLIIISSDATQSLSHGFHRQHPLFFKNKGFGWWEGFKWSDSNVRTEKVCFRVRRDQRRGVCCVVTDDGCCNYTIEGFEGKSSTQEYAFLKEMQPLKCGSRFRTNQLPKDLEVPVELAMQAIAYMRDQGSNEGLELIAQSLGL</sequence>
<reference evidence="1" key="2">
    <citation type="submission" date="2020-08" db="EMBL/GenBank/DDBJ databases">
        <title>Plant Genome Project.</title>
        <authorList>
            <person name="Zhang R.-G."/>
        </authorList>
    </citation>
    <scope>NUCLEOTIDE SEQUENCE</scope>
    <source>
        <strain evidence="1">Huo1</strain>
        <tissue evidence="1">Leaf</tissue>
    </source>
</reference>
<comment type="caution">
    <text evidence="1">The sequence shown here is derived from an EMBL/GenBank/DDBJ whole genome shotgun (WGS) entry which is preliminary data.</text>
</comment>
<proteinExistence type="predicted"/>
<keyword evidence="2" id="KW-1185">Reference proteome</keyword>
<dbReference type="Proteomes" id="UP000298416">
    <property type="component" value="Unassembled WGS sequence"/>
</dbReference>
<organism evidence="1">
    <name type="scientific">Salvia splendens</name>
    <name type="common">Scarlet sage</name>
    <dbReference type="NCBI Taxonomy" id="180675"/>
    <lineage>
        <taxon>Eukaryota</taxon>
        <taxon>Viridiplantae</taxon>
        <taxon>Streptophyta</taxon>
        <taxon>Embryophyta</taxon>
        <taxon>Tracheophyta</taxon>
        <taxon>Spermatophyta</taxon>
        <taxon>Magnoliopsida</taxon>
        <taxon>eudicotyledons</taxon>
        <taxon>Gunneridae</taxon>
        <taxon>Pentapetalae</taxon>
        <taxon>asterids</taxon>
        <taxon>lamiids</taxon>
        <taxon>Lamiales</taxon>
        <taxon>Lamiaceae</taxon>
        <taxon>Nepetoideae</taxon>
        <taxon>Mentheae</taxon>
        <taxon>Salviinae</taxon>
        <taxon>Salvia</taxon>
        <taxon>Salvia subgen. Calosphace</taxon>
        <taxon>core Calosphace</taxon>
    </lineage>
</organism>
<protein>
    <submittedName>
        <fullName evidence="1">Uncharacterized protein</fullName>
    </submittedName>
</protein>